<dbReference type="Proteomes" id="UP000239576">
    <property type="component" value="Unassembled WGS sequence"/>
</dbReference>
<evidence type="ECO:0000313" key="1">
    <source>
        <dbReference type="EMBL" id="PSB29917.1"/>
    </source>
</evidence>
<reference evidence="1 2" key="2">
    <citation type="submission" date="2018-03" db="EMBL/GenBank/DDBJ databases">
        <title>The ancient ancestry and fast evolution of plastids.</title>
        <authorList>
            <person name="Moore K.R."/>
            <person name="Magnabosco C."/>
            <person name="Momper L."/>
            <person name="Gold D.A."/>
            <person name="Bosak T."/>
            <person name="Fournier G.P."/>
        </authorList>
    </citation>
    <scope>NUCLEOTIDE SEQUENCE [LARGE SCALE GENOMIC DNA]</scope>
    <source>
        <strain evidence="1 2">ULC18</strain>
    </source>
</reference>
<protein>
    <submittedName>
        <fullName evidence="1">Uncharacterized protein</fullName>
    </submittedName>
</protein>
<comment type="caution">
    <text evidence="1">The sequence shown here is derived from an EMBL/GenBank/DDBJ whole genome shotgun (WGS) entry which is preliminary data.</text>
</comment>
<evidence type="ECO:0000313" key="2">
    <source>
        <dbReference type="Proteomes" id="UP000239576"/>
    </source>
</evidence>
<organism evidence="1 2">
    <name type="scientific">Stenomitos frigidus ULC18</name>
    <dbReference type="NCBI Taxonomy" id="2107698"/>
    <lineage>
        <taxon>Bacteria</taxon>
        <taxon>Bacillati</taxon>
        <taxon>Cyanobacteriota</taxon>
        <taxon>Cyanophyceae</taxon>
        <taxon>Leptolyngbyales</taxon>
        <taxon>Leptolyngbyaceae</taxon>
        <taxon>Stenomitos</taxon>
    </lineage>
</organism>
<keyword evidence="2" id="KW-1185">Reference proteome</keyword>
<proteinExistence type="predicted"/>
<gene>
    <name evidence="1" type="ORF">C7B82_10210</name>
</gene>
<dbReference type="OrthoDB" id="9889270at2"/>
<sequence length="113" mass="12951">MHFNPLQGKPGEFRVALNLSELEERAWSLLERSQALGFKSPRFETYTRRSGVVEIWAVLLQEFHDYYAATNPVVDQWDDALAELRQAIGAGHEFNLIVLCNFAEYLEPQPLAV</sequence>
<dbReference type="AlphaFoldDB" id="A0A2T1EAZ3"/>
<reference evidence="2" key="1">
    <citation type="submission" date="2018-02" db="EMBL/GenBank/DDBJ databases">
        <authorList>
            <person name="Moore K."/>
            <person name="Momper L."/>
        </authorList>
    </citation>
    <scope>NUCLEOTIDE SEQUENCE [LARGE SCALE GENOMIC DNA]</scope>
    <source>
        <strain evidence="2">ULC18</strain>
    </source>
</reference>
<name>A0A2T1EAZ3_9CYAN</name>
<dbReference type="EMBL" id="PVWK01000057">
    <property type="protein sequence ID" value="PSB29917.1"/>
    <property type="molecule type" value="Genomic_DNA"/>
</dbReference>
<accession>A0A2T1EAZ3</accession>
<dbReference type="RefSeq" id="WP_106256198.1">
    <property type="nucleotide sequence ID" value="NZ_CAWNSW010000007.1"/>
</dbReference>